<keyword evidence="11" id="KW-0472">Membrane</keyword>
<dbReference type="GO" id="GO:0016020">
    <property type="term" value="C:membrane"/>
    <property type="evidence" value="ECO:0007669"/>
    <property type="project" value="InterPro"/>
</dbReference>
<dbReference type="InterPro" id="IPR011712">
    <property type="entry name" value="Sig_transdc_His_kin_sub3_dim/P"/>
</dbReference>
<gene>
    <name evidence="13" type="ORF">G5C51_34790</name>
</gene>
<feature type="domain" description="Histidine kinase/HSP90-like ATPase" evidence="12">
    <location>
        <begin position="372"/>
        <end position="474"/>
    </location>
</feature>
<feature type="transmembrane region" description="Helical" evidence="11">
    <location>
        <begin position="48"/>
        <end position="67"/>
    </location>
</feature>
<dbReference type="InterPro" id="IPR003594">
    <property type="entry name" value="HATPase_dom"/>
</dbReference>
<evidence type="ECO:0000256" key="8">
    <source>
        <dbReference type="ARBA" id="ARBA00023012"/>
    </source>
</evidence>
<keyword evidence="4" id="KW-0808">Transferase</keyword>
<keyword evidence="14" id="KW-1185">Reference proteome</keyword>
<dbReference type="GO" id="GO:0005524">
    <property type="term" value="F:ATP binding"/>
    <property type="evidence" value="ECO:0007669"/>
    <property type="project" value="UniProtKB-KW"/>
</dbReference>
<keyword evidence="11" id="KW-1133">Transmembrane helix</keyword>
<keyword evidence="7" id="KW-0067">ATP-binding</keyword>
<evidence type="ECO:0000256" key="11">
    <source>
        <dbReference type="SAM" id="Phobius"/>
    </source>
</evidence>
<keyword evidence="8" id="KW-0902">Two-component regulatory system</keyword>
<dbReference type="PANTHER" id="PTHR24421:SF10">
    <property type="entry name" value="NITRATE_NITRITE SENSOR PROTEIN NARQ"/>
    <property type="match status" value="1"/>
</dbReference>
<feature type="region of interest" description="Disordered" evidence="10">
    <location>
        <begin position="416"/>
        <end position="475"/>
    </location>
</feature>
<dbReference type="Pfam" id="PF02518">
    <property type="entry name" value="HATPase_c"/>
    <property type="match status" value="1"/>
</dbReference>
<evidence type="ECO:0000256" key="10">
    <source>
        <dbReference type="SAM" id="MobiDB-lite"/>
    </source>
</evidence>
<evidence type="ECO:0000256" key="7">
    <source>
        <dbReference type="ARBA" id="ARBA00022840"/>
    </source>
</evidence>
<name>A0A6G4UA44_9ACTN</name>
<dbReference type="SMART" id="SM00387">
    <property type="entry name" value="HATPase_c"/>
    <property type="match status" value="1"/>
</dbReference>
<feature type="coiled-coil region" evidence="9">
    <location>
        <begin position="162"/>
        <end position="189"/>
    </location>
</feature>
<dbReference type="PANTHER" id="PTHR24421">
    <property type="entry name" value="NITRATE/NITRITE SENSOR PROTEIN NARX-RELATED"/>
    <property type="match status" value="1"/>
</dbReference>
<dbReference type="Gene3D" id="1.20.5.1930">
    <property type="match status" value="1"/>
</dbReference>
<dbReference type="InterPro" id="IPR055558">
    <property type="entry name" value="DUF7134"/>
</dbReference>
<dbReference type="Proteomes" id="UP000481583">
    <property type="component" value="Unassembled WGS sequence"/>
</dbReference>
<feature type="region of interest" description="Disordered" evidence="10">
    <location>
        <begin position="258"/>
        <end position="308"/>
    </location>
</feature>
<dbReference type="EC" id="2.7.13.3" evidence="2"/>
<evidence type="ECO:0000256" key="4">
    <source>
        <dbReference type="ARBA" id="ARBA00022679"/>
    </source>
</evidence>
<evidence type="ECO:0000256" key="2">
    <source>
        <dbReference type="ARBA" id="ARBA00012438"/>
    </source>
</evidence>
<accession>A0A6G4UA44</accession>
<keyword evidence="6 13" id="KW-0418">Kinase</keyword>
<keyword evidence="3" id="KW-0597">Phosphoprotein</keyword>
<reference evidence="13 14" key="1">
    <citation type="submission" date="2020-02" db="EMBL/GenBank/DDBJ databases">
        <title>Whole-genome analyses of novel actinobacteria.</title>
        <authorList>
            <person name="Sahin N."/>
        </authorList>
    </citation>
    <scope>NUCLEOTIDE SEQUENCE [LARGE SCALE GENOMIC DNA]</scope>
    <source>
        <strain evidence="13 14">A7024</strain>
    </source>
</reference>
<organism evidence="13 14">
    <name type="scientific">Streptomyces coryli</name>
    <dbReference type="NCBI Taxonomy" id="1128680"/>
    <lineage>
        <taxon>Bacteria</taxon>
        <taxon>Bacillati</taxon>
        <taxon>Actinomycetota</taxon>
        <taxon>Actinomycetes</taxon>
        <taxon>Kitasatosporales</taxon>
        <taxon>Streptomycetaceae</taxon>
        <taxon>Streptomyces</taxon>
    </lineage>
</organism>
<keyword evidence="11" id="KW-0812">Transmembrane</keyword>
<evidence type="ECO:0000256" key="5">
    <source>
        <dbReference type="ARBA" id="ARBA00022741"/>
    </source>
</evidence>
<dbReference type="AlphaFoldDB" id="A0A6G4UA44"/>
<dbReference type="GO" id="GO:0000155">
    <property type="term" value="F:phosphorelay sensor kinase activity"/>
    <property type="evidence" value="ECO:0007669"/>
    <property type="project" value="InterPro"/>
</dbReference>
<dbReference type="SUPFAM" id="SSF55874">
    <property type="entry name" value="ATPase domain of HSP90 chaperone/DNA topoisomerase II/histidine kinase"/>
    <property type="match status" value="1"/>
</dbReference>
<comment type="catalytic activity">
    <reaction evidence="1">
        <text>ATP + protein L-histidine = ADP + protein N-phospho-L-histidine.</text>
        <dbReference type="EC" id="2.7.13.3"/>
    </reaction>
</comment>
<dbReference type="InterPro" id="IPR036890">
    <property type="entry name" value="HATPase_C_sf"/>
</dbReference>
<feature type="compositionally biased region" description="Low complexity" evidence="10">
    <location>
        <begin position="291"/>
        <end position="307"/>
    </location>
</feature>
<evidence type="ECO:0000259" key="12">
    <source>
        <dbReference type="SMART" id="SM00387"/>
    </source>
</evidence>
<feature type="transmembrane region" description="Helical" evidence="11">
    <location>
        <begin position="87"/>
        <end position="106"/>
    </location>
</feature>
<feature type="region of interest" description="Disordered" evidence="10">
    <location>
        <begin position="329"/>
        <end position="370"/>
    </location>
</feature>
<feature type="transmembrane region" description="Helical" evidence="11">
    <location>
        <begin position="23"/>
        <end position="41"/>
    </location>
</feature>
<evidence type="ECO:0000313" key="14">
    <source>
        <dbReference type="Proteomes" id="UP000481583"/>
    </source>
</evidence>
<sequence>MEPVLTVRAHLRHRAAGPDRRDWLFTAAVAAVSVCLALFAEDGRRPDLLGWVLLGLVVLTLAWRRRYPLGVLLAMLAAEAPYHALDNAHAAATVATMVATYSLAVAGPRKRTLIVIPTLMAGTMTMMMFVNPDKGADMFRTAGWLLLAPLLGEAVRVHRNYIAAIVERAERAERTREEVAARRVAEERLRIARDLHDLLAHSITVIGVQTSVAAHVLVADPDRLDRTALASSLDAIADTCRDARAELRTTLKVLRTGEYPDAATGPQAGGALPVPETVGAGPSPAGPSPGPVGSAPERGPLPGLPGLSDLAEAARAAGLKVELAWDGAASDTAGPEPASGPDGAAPDTATGPAAAAPQATAAGPPRRPVPPAVGAAAYRIVQQSLTNAVQHAGPGASIRVELSRADQALHLSVTDSGPAAAHQEAPRPPTPSPGGYGIPGMRERARSVGGRLAAGPRGDGKPGFTVTAELPLEAM</sequence>
<dbReference type="EMBL" id="JAAKZV010000253">
    <property type="protein sequence ID" value="NGN69044.1"/>
    <property type="molecule type" value="Genomic_DNA"/>
</dbReference>
<evidence type="ECO:0000256" key="6">
    <source>
        <dbReference type="ARBA" id="ARBA00022777"/>
    </source>
</evidence>
<proteinExistence type="predicted"/>
<dbReference type="Gene3D" id="3.30.565.10">
    <property type="entry name" value="Histidine kinase-like ATPase, C-terminal domain"/>
    <property type="match status" value="1"/>
</dbReference>
<evidence type="ECO:0000313" key="13">
    <source>
        <dbReference type="EMBL" id="NGN69044.1"/>
    </source>
</evidence>
<dbReference type="Pfam" id="PF07730">
    <property type="entry name" value="HisKA_3"/>
    <property type="match status" value="1"/>
</dbReference>
<dbReference type="GO" id="GO:0046983">
    <property type="term" value="F:protein dimerization activity"/>
    <property type="evidence" value="ECO:0007669"/>
    <property type="project" value="InterPro"/>
</dbReference>
<evidence type="ECO:0000256" key="9">
    <source>
        <dbReference type="SAM" id="Coils"/>
    </source>
</evidence>
<feature type="transmembrane region" description="Helical" evidence="11">
    <location>
        <begin position="113"/>
        <end position="130"/>
    </location>
</feature>
<dbReference type="Pfam" id="PF23539">
    <property type="entry name" value="DUF7134"/>
    <property type="match status" value="1"/>
</dbReference>
<dbReference type="InterPro" id="IPR050482">
    <property type="entry name" value="Sensor_HK_TwoCompSys"/>
</dbReference>
<evidence type="ECO:0000256" key="1">
    <source>
        <dbReference type="ARBA" id="ARBA00000085"/>
    </source>
</evidence>
<dbReference type="CDD" id="cd16917">
    <property type="entry name" value="HATPase_UhpB-NarQ-NarX-like"/>
    <property type="match status" value="1"/>
</dbReference>
<evidence type="ECO:0000256" key="3">
    <source>
        <dbReference type="ARBA" id="ARBA00022553"/>
    </source>
</evidence>
<protein>
    <recommendedName>
        <fullName evidence="2">histidine kinase</fullName>
        <ecNumber evidence="2">2.7.13.3</ecNumber>
    </recommendedName>
</protein>
<keyword evidence="5" id="KW-0547">Nucleotide-binding</keyword>
<comment type="caution">
    <text evidence="13">The sequence shown here is derived from an EMBL/GenBank/DDBJ whole genome shotgun (WGS) entry which is preliminary data.</text>
</comment>
<keyword evidence="9" id="KW-0175">Coiled coil</keyword>
<feature type="compositionally biased region" description="Low complexity" evidence="10">
    <location>
        <begin position="340"/>
        <end position="364"/>
    </location>
</feature>